<evidence type="ECO:0000256" key="1">
    <source>
        <dbReference type="ARBA" id="ARBA00022908"/>
    </source>
</evidence>
<keyword evidence="3" id="KW-0233">DNA recombination</keyword>
<protein>
    <submittedName>
        <fullName evidence="6">Site-specific recombinase, phage integrase family</fullName>
    </submittedName>
</protein>
<evidence type="ECO:0000259" key="5">
    <source>
        <dbReference type="PROSITE" id="PS51898"/>
    </source>
</evidence>
<evidence type="ECO:0000256" key="2">
    <source>
        <dbReference type="ARBA" id="ARBA00023125"/>
    </source>
</evidence>
<feature type="domain" description="Tyr recombinase" evidence="5">
    <location>
        <begin position="193"/>
        <end position="359"/>
    </location>
</feature>
<evidence type="ECO:0000313" key="7">
    <source>
        <dbReference type="Proteomes" id="UP000004750"/>
    </source>
</evidence>
<dbReference type="SUPFAM" id="SSF56349">
    <property type="entry name" value="DNA breaking-rejoining enzymes"/>
    <property type="match status" value="1"/>
</dbReference>
<dbReference type="HOGENOM" id="CLU_770541_0_0_6"/>
<keyword evidence="4" id="KW-1133">Transmembrane helix</keyword>
<feature type="non-terminal residue" evidence="6">
    <location>
        <position position="1"/>
    </location>
</feature>
<evidence type="ECO:0000256" key="4">
    <source>
        <dbReference type="SAM" id="Phobius"/>
    </source>
</evidence>
<reference evidence="6 7" key="1">
    <citation type="submission" date="2011-08" db="EMBL/GenBank/DDBJ databases">
        <authorList>
            <person name="Weinstock G."/>
            <person name="Sodergren E."/>
            <person name="Clifton S."/>
            <person name="Fulton L."/>
            <person name="Fulton B."/>
            <person name="Courtney L."/>
            <person name="Fronick C."/>
            <person name="Harrison M."/>
            <person name="Strong C."/>
            <person name="Farmer C."/>
            <person name="Delahaunty K."/>
            <person name="Markovic C."/>
            <person name="Hall O."/>
            <person name="Minx P."/>
            <person name="Tomlinson C."/>
            <person name="Mitreva M."/>
            <person name="Hou S."/>
            <person name="Chen J."/>
            <person name="Wollam A."/>
            <person name="Pepin K.H."/>
            <person name="Johnson M."/>
            <person name="Bhonagiri V."/>
            <person name="Zhang X."/>
            <person name="Suruliraj S."/>
            <person name="Warren W."/>
            <person name="Chinwalla A."/>
            <person name="Mardis E.R."/>
            <person name="Wilson R.K."/>
        </authorList>
    </citation>
    <scope>NUCLEOTIDE SEQUENCE [LARGE SCALE GENOMIC DNA]</scope>
    <source>
        <strain evidence="6 7">F0432</strain>
    </source>
</reference>
<dbReference type="RefSeq" id="WP_006985789.1">
    <property type="nucleotide sequence ID" value="NZ_JH417935.1"/>
</dbReference>
<keyword evidence="4" id="KW-0472">Membrane</keyword>
<dbReference type="PANTHER" id="PTHR30349">
    <property type="entry name" value="PHAGE INTEGRASE-RELATED"/>
    <property type="match status" value="1"/>
</dbReference>
<dbReference type="GO" id="GO:0003677">
    <property type="term" value="F:DNA binding"/>
    <property type="evidence" value="ECO:0007669"/>
    <property type="project" value="UniProtKB-KW"/>
</dbReference>
<dbReference type="GO" id="GO:0015074">
    <property type="term" value="P:DNA integration"/>
    <property type="evidence" value="ECO:0007669"/>
    <property type="project" value="UniProtKB-KW"/>
</dbReference>
<dbReference type="CDD" id="cd00796">
    <property type="entry name" value="INT_Rci_Hp1_C"/>
    <property type="match status" value="1"/>
</dbReference>
<dbReference type="PANTHER" id="PTHR30349:SF94">
    <property type="entry name" value="INTEGRASE_RECOMBINASE HI_1414-RELATED"/>
    <property type="match status" value="1"/>
</dbReference>
<gene>
    <name evidence="6" type="ORF">HMPREF9080_01789</name>
</gene>
<comment type="caution">
    <text evidence="6">The sequence shown here is derived from an EMBL/GenBank/DDBJ whole genome shotgun (WGS) entry which is preliminary data.</text>
</comment>
<dbReference type="InterPro" id="IPR050090">
    <property type="entry name" value="Tyrosine_recombinase_XerCD"/>
</dbReference>
<evidence type="ECO:0000313" key="6">
    <source>
        <dbReference type="EMBL" id="EHM53368.1"/>
    </source>
</evidence>
<feature type="transmembrane region" description="Helical" evidence="4">
    <location>
        <begin position="6"/>
        <end position="27"/>
    </location>
</feature>
<dbReference type="InterPro" id="IPR011010">
    <property type="entry name" value="DNA_brk_join_enz"/>
</dbReference>
<dbReference type="PROSITE" id="PS51898">
    <property type="entry name" value="TYR_RECOMBINASE"/>
    <property type="match status" value="1"/>
</dbReference>
<keyword evidence="4" id="KW-0812">Transmembrane</keyword>
<organism evidence="6 7">
    <name type="scientific">Cardiobacterium valvarum F0432</name>
    <dbReference type="NCBI Taxonomy" id="797473"/>
    <lineage>
        <taxon>Bacteria</taxon>
        <taxon>Pseudomonadati</taxon>
        <taxon>Pseudomonadota</taxon>
        <taxon>Gammaproteobacteria</taxon>
        <taxon>Cardiobacteriales</taxon>
        <taxon>Cardiobacteriaceae</taxon>
        <taxon>Cardiobacterium</taxon>
    </lineage>
</organism>
<dbReference type="Pfam" id="PF00589">
    <property type="entry name" value="Phage_integrase"/>
    <property type="match status" value="2"/>
</dbReference>
<dbReference type="Gene3D" id="1.10.150.130">
    <property type="match status" value="1"/>
</dbReference>
<keyword evidence="1" id="KW-0229">DNA integration</keyword>
<dbReference type="Proteomes" id="UP000004750">
    <property type="component" value="Unassembled WGS sequence"/>
</dbReference>
<accession>G9ZG86</accession>
<dbReference type="InterPro" id="IPR010998">
    <property type="entry name" value="Integrase_recombinase_N"/>
</dbReference>
<sequence>NPLEFGMVCVVAKFILCYVFQWVLFFCRVRRPSAEKIGKRWKGVARRMVNGEKLKRTRNFDTKREALAWARAEEERLEVGIDFSALDALPFSYLIRRYLDEVTPLKKSAHNERLHLNRFLADYPHLARKPVSKFGRQDVVAWKEHRSGCVSPATVTREWNNLSAIFSYAQKDWGLPLPENPFHMVRRPKGAAPRNQRISAEAAQAIVEALGYDGQKPPKQQREKVAWAFLFAIETAMRCGEICKLTAEDVRDGIAHLRDTKNGDDRFVPLSPEARRLLALVGLPLGVTPARVDALFRKYRPAELAHIRFHDTRHEALSRMAQKVHNPMTLAKISGHKDVKILLNTYYNPQGEDLAGLLD</sequence>
<dbReference type="GO" id="GO:0006310">
    <property type="term" value="P:DNA recombination"/>
    <property type="evidence" value="ECO:0007669"/>
    <property type="project" value="UniProtKB-KW"/>
</dbReference>
<proteinExistence type="predicted"/>
<dbReference type="AlphaFoldDB" id="G9ZG86"/>
<evidence type="ECO:0000256" key="3">
    <source>
        <dbReference type="ARBA" id="ARBA00023172"/>
    </source>
</evidence>
<dbReference type="STRING" id="797473.HMPREF9080_01789"/>
<name>G9ZG86_9GAMM</name>
<dbReference type="Gene3D" id="1.10.443.10">
    <property type="entry name" value="Intergrase catalytic core"/>
    <property type="match status" value="1"/>
</dbReference>
<keyword evidence="2" id="KW-0238">DNA-binding</keyword>
<dbReference type="InterPro" id="IPR002104">
    <property type="entry name" value="Integrase_catalytic"/>
</dbReference>
<dbReference type="PATRIC" id="fig|797473.3.peg.1450"/>
<dbReference type="InterPro" id="IPR013762">
    <property type="entry name" value="Integrase-like_cat_sf"/>
</dbReference>
<dbReference type="EMBL" id="AGCM01000103">
    <property type="protein sequence ID" value="EHM53368.1"/>
    <property type="molecule type" value="Genomic_DNA"/>
</dbReference>